<feature type="domain" description="Radical SAM core" evidence="8">
    <location>
        <begin position="29"/>
        <end position="258"/>
    </location>
</feature>
<dbReference type="EMBL" id="FONW01000004">
    <property type="protein sequence ID" value="SFF28409.1"/>
    <property type="molecule type" value="Genomic_DNA"/>
</dbReference>
<dbReference type="AlphaFoldDB" id="A0A1I2HFK6"/>
<dbReference type="InterPro" id="IPR023867">
    <property type="entry name" value="Sulphatase_maturase_rSAM"/>
</dbReference>
<evidence type="ECO:0000256" key="5">
    <source>
        <dbReference type="ARBA" id="ARBA00023004"/>
    </source>
</evidence>
<comment type="cofactor">
    <cofactor evidence="1">
        <name>[4Fe-4S] cluster</name>
        <dbReference type="ChEBI" id="CHEBI:49883"/>
    </cofactor>
</comment>
<accession>A0A1I2HFK6</accession>
<evidence type="ECO:0000256" key="6">
    <source>
        <dbReference type="ARBA" id="ARBA00023014"/>
    </source>
</evidence>
<proteinExistence type="inferred from homology"/>
<dbReference type="CDD" id="cd01335">
    <property type="entry name" value="Radical_SAM"/>
    <property type="match status" value="1"/>
</dbReference>
<dbReference type="SFLD" id="SFLDF00285">
    <property type="entry name" value="anaerobic_Ser-type_sulfatase-m"/>
    <property type="match status" value="1"/>
</dbReference>
<keyword evidence="4" id="KW-0479">Metal-binding</keyword>
<evidence type="ECO:0000313" key="9">
    <source>
        <dbReference type="EMBL" id="SFF28409.1"/>
    </source>
</evidence>
<reference evidence="9 10" key="1">
    <citation type="submission" date="2016-10" db="EMBL/GenBank/DDBJ databases">
        <authorList>
            <person name="de Groot N.N."/>
        </authorList>
    </citation>
    <scope>NUCLEOTIDE SEQUENCE [LARGE SCALE GENOMIC DNA]</scope>
    <source>
        <strain evidence="9 10">CGMCC 1.9156</strain>
    </source>
</reference>
<evidence type="ECO:0000259" key="8">
    <source>
        <dbReference type="PROSITE" id="PS51918"/>
    </source>
</evidence>
<dbReference type="GO" id="GO:0046872">
    <property type="term" value="F:metal ion binding"/>
    <property type="evidence" value="ECO:0007669"/>
    <property type="project" value="UniProtKB-KW"/>
</dbReference>
<keyword evidence="3" id="KW-0949">S-adenosyl-L-methionine</keyword>
<evidence type="ECO:0000256" key="2">
    <source>
        <dbReference type="ARBA" id="ARBA00022485"/>
    </source>
</evidence>
<dbReference type="SFLD" id="SFLDG01067">
    <property type="entry name" value="SPASM/twitch_domain_containing"/>
    <property type="match status" value="1"/>
</dbReference>
<keyword evidence="5" id="KW-0408">Iron</keyword>
<sequence length="425" mass="49090">MNWNNLQFCECFTKFVLLIIQRPELEMAKKFRPLSSVLIKPSGPDCNLNCTYCFYLEKSALFHQQKTHRMSPQVQEETIRQVMQQSGDSVSLAWQGGEPTLMGLDFYKRAIELEQKYGHGQMVGNGLQTNGLLLNRDWAKFLKKYDWLVGLSLDGPAFIHDHYRFDQAGKGTHQRVEDRAKMLLDEGVAANAMCCVTSHSVKHPEELYNYYKDLGLTFMQFIPIVETDKDDPTKAAEFSVSAADYGHFLNKLFDLWLADFKDGQPTTSVRHFESVFYSYVGLEAPECTMLKECGPYVVIEHNGNVYSCDFFVEPKWKLGNVMHDRVINMLNSKKQNIFGMAKAQLPRECKQCSWLTKCYGGCTKDRIKDPRDQRKPRFCTSYKLFFNHADSTLQDIALKWQQDQHDMQQSQQSGGIYNAFDDFMK</sequence>
<evidence type="ECO:0000256" key="7">
    <source>
        <dbReference type="ARBA" id="ARBA00023601"/>
    </source>
</evidence>
<dbReference type="InterPro" id="IPR023885">
    <property type="entry name" value="4Fe4S-binding_SPASM_dom"/>
</dbReference>
<dbReference type="SFLD" id="SFLDG01384">
    <property type="entry name" value="thioether_bond_formation_requi"/>
    <property type="match status" value="1"/>
</dbReference>
<dbReference type="SFLD" id="SFLDS00029">
    <property type="entry name" value="Radical_SAM"/>
    <property type="match status" value="1"/>
</dbReference>
<name>A0A1I2HFK6_9BACT</name>
<dbReference type="Pfam" id="PF04055">
    <property type="entry name" value="Radical_SAM"/>
    <property type="match status" value="1"/>
</dbReference>
<dbReference type="InterPro" id="IPR058240">
    <property type="entry name" value="rSAM_sf"/>
</dbReference>
<protein>
    <recommendedName>
        <fullName evidence="8">Radical SAM core domain-containing protein</fullName>
    </recommendedName>
</protein>
<dbReference type="SUPFAM" id="SSF102114">
    <property type="entry name" value="Radical SAM enzymes"/>
    <property type="match status" value="1"/>
</dbReference>
<evidence type="ECO:0000256" key="4">
    <source>
        <dbReference type="ARBA" id="ARBA00022723"/>
    </source>
</evidence>
<dbReference type="Proteomes" id="UP000198964">
    <property type="component" value="Unassembled WGS sequence"/>
</dbReference>
<keyword evidence="2" id="KW-0004">4Fe-4S</keyword>
<dbReference type="InterPro" id="IPR034491">
    <property type="entry name" value="Anaerob_Ser_sulfatase-maturase"/>
</dbReference>
<dbReference type="GO" id="GO:0016491">
    <property type="term" value="F:oxidoreductase activity"/>
    <property type="evidence" value="ECO:0007669"/>
    <property type="project" value="InterPro"/>
</dbReference>
<dbReference type="InterPro" id="IPR007197">
    <property type="entry name" value="rSAM"/>
</dbReference>
<dbReference type="PROSITE" id="PS51918">
    <property type="entry name" value="RADICAL_SAM"/>
    <property type="match status" value="1"/>
</dbReference>
<gene>
    <name evidence="9" type="ORF">SAMN05216283_10460</name>
</gene>
<comment type="similarity">
    <text evidence="7">Belongs to the radical SAM superfamily. Anaerobic sulfatase-maturating enzyme family.</text>
</comment>
<dbReference type="NCBIfam" id="TIGR03942">
    <property type="entry name" value="sulfatase_rSAM"/>
    <property type="match status" value="1"/>
</dbReference>
<dbReference type="InterPro" id="IPR047207">
    <property type="entry name" value="SPASM_anSME"/>
</dbReference>
<dbReference type="InterPro" id="IPR013785">
    <property type="entry name" value="Aldolase_TIM"/>
</dbReference>
<dbReference type="PANTHER" id="PTHR43273:SF3">
    <property type="entry name" value="ANAEROBIC SULFATASE-MATURATING ENZYME HOMOLOG ASLB-RELATED"/>
    <property type="match status" value="1"/>
</dbReference>
<dbReference type="GO" id="GO:0051539">
    <property type="term" value="F:4 iron, 4 sulfur cluster binding"/>
    <property type="evidence" value="ECO:0007669"/>
    <property type="project" value="UniProtKB-KW"/>
</dbReference>
<keyword evidence="10" id="KW-1185">Reference proteome</keyword>
<dbReference type="Gene3D" id="3.20.20.70">
    <property type="entry name" value="Aldolase class I"/>
    <property type="match status" value="1"/>
</dbReference>
<evidence type="ECO:0000256" key="3">
    <source>
        <dbReference type="ARBA" id="ARBA00022691"/>
    </source>
</evidence>
<evidence type="ECO:0000313" key="10">
    <source>
        <dbReference type="Proteomes" id="UP000198964"/>
    </source>
</evidence>
<dbReference type="PANTHER" id="PTHR43273">
    <property type="entry name" value="ANAEROBIC SULFATASE-MATURATING ENZYME HOMOLOG ASLB-RELATED"/>
    <property type="match status" value="1"/>
</dbReference>
<dbReference type="SFLD" id="SFLDG01386">
    <property type="entry name" value="main_SPASM_domain-containing"/>
    <property type="match status" value="1"/>
</dbReference>
<keyword evidence="6" id="KW-0411">Iron-sulfur</keyword>
<dbReference type="STRING" id="655355.SAMN05216283_10460"/>
<dbReference type="Pfam" id="PF13186">
    <property type="entry name" value="SPASM"/>
    <property type="match status" value="1"/>
</dbReference>
<dbReference type="SFLD" id="SFLDG01072">
    <property type="entry name" value="dehydrogenase_like"/>
    <property type="match status" value="1"/>
</dbReference>
<dbReference type="NCBIfam" id="TIGR04085">
    <property type="entry name" value="rSAM_more_4Fe4S"/>
    <property type="match status" value="1"/>
</dbReference>
<dbReference type="CDD" id="cd21120">
    <property type="entry name" value="SPASM_anSME"/>
    <property type="match status" value="1"/>
</dbReference>
<evidence type="ECO:0000256" key="1">
    <source>
        <dbReference type="ARBA" id="ARBA00001966"/>
    </source>
</evidence>
<organism evidence="9 10">
    <name type="scientific">Sunxiuqinia elliptica</name>
    <dbReference type="NCBI Taxonomy" id="655355"/>
    <lineage>
        <taxon>Bacteria</taxon>
        <taxon>Pseudomonadati</taxon>
        <taxon>Bacteroidota</taxon>
        <taxon>Bacteroidia</taxon>
        <taxon>Marinilabiliales</taxon>
        <taxon>Prolixibacteraceae</taxon>
        <taxon>Sunxiuqinia</taxon>
    </lineage>
</organism>